<comment type="subcellular location">
    <subcellularLocation>
        <location evidence="1">Cell membrane</location>
        <topology evidence="1">Multi-pass membrane protein</topology>
    </subcellularLocation>
</comment>
<organism evidence="11 12">
    <name type="scientific">Rubneribacter badeniensis</name>
    <dbReference type="NCBI Taxonomy" id="2070688"/>
    <lineage>
        <taxon>Bacteria</taxon>
        <taxon>Bacillati</taxon>
        <taxon>Actinomycetota</taxon>
        <taxon>Coriobacteriia</taxon>
        <taxon>Eggerthellales</taxon>
        <taxon>Eggerthellaceae</taxon>
        <taxon>Rubneribacter</taxon>
    </lineage>
</organism>
<dbReference type="PANTHER" id="PTHR30566:SF5">
    <property type="entry name" value="MECHANOSENSITIVE ION CHANNEL PROTEIN 1, MITOCHONDRIAL-RELATED"/>
    <property type="match status" value="1"/>
</dbReference>
<sequence length="323" mass="34204">MEQLSRIIEGFARSDWIATAITAVVILAATAVCARIARRFMRRLLHFNEGKDLPSSSIFVNIVRGAVWFLGICIMLSTCFNVNVSAAITALGIGGIAVSLGFQDTISNLIGGLQVSLMRIVKPGDNIEVGSSSGVVKDVTWRHTSIRNSAGEEVIIPNSIINKTALVHLPPTNQVKLPIVVVTDGERLDEVAAAIERAAAEAASTCAKLTKQPALTFTGIGDAGFQASLAFTVADSRTGSRAGDAVLRAIAPLTRAGGVPLAERVLDEAAHEVTEREKGEGEQQHDVARSKPKAKSASRRAGGRSNVRNRVAHALRAMKGEGR</sequence>
<dbReference type="Gene3D" id="1.10.287.1260">
    <property type="match status" value="1"/>
</dbReference>
<dbReference type="EMBL" id="PPEL01000010">
    <property type="protein sequence ID" value="PNV66001.1"/>
    <property type="molecule type" value="Genomic_DNA"/>
</dbReference>
<comment type="caution">
    <text evidence="11">The sequence shown here is derived from an EMBL/GenBank/DDBJ whole genome shotgun (WGS) entry which is preliminary data.</text>
</comment>
<dbReference type="InterPro" id="IPR010920">
    <property type="entry name" value="LSM_dom_sf"/>
</dbReference>
<proteinExistence type="inferred from homology"/>
<evidence type="ECO:0000313" key="11">
    <source>
        <dbReference type="EMBL" id="PNV66001.1"/>
    </source>
</evidence>
<dbReference type="SUPFAM" id="SSF82861">
    <property type="entry name" value="Mechanosensitive channel protein MscS (YggB), transmembrane region"/>
    <property type="match status" value="1"/>
</dbReference>
<dbReference type="GO" id="GO:0055085">
    <property type="term" value="P:transmembrane transport"/>
    <property type="evidence" value="ECO:0007669"/>
    <property type="project" value="InterPro"/>
</dbReference>
<dbReference type="Gene3D" id="2.30.30.60">
    <property type="match status" value="1"/>
</dbReference>
<gene>
    <name evidence="11" type="ORF">C2L80_03370</name>
</gene>
<dbReference type="GO" id="GO:0005886">
    <property type="term" value="C:plasma membrane"/>
    <property type="evidence" value="ECO:0007669"/>
    <property type="project" value="UniProtKB-SubCell"/>
</dbReference>
<evidence type="ECO:0000256" key="4">
    <source>
        <dbReference type="ARBA" id="ARBA00022692"/>
    </source>
</evidence>
<dbReference type="PANTHER" id="PTHR30566">
    <property type="entry name" value="YNAI-RELATED MECHANOSENSITIVE ION CHANNEL"/>
    <property type="match status" value="1"/>
</dbReference>
<reference evidence="11 12" key="1">
    <citation type="journal article" date="2018" name="Int. J. Syst. Evol. Microbiol.">
        <title>Rubneribacter badeniensis gen. nov., sp. nov. and Enteroscipio rubneri gen. nov., sp. nov., new members of the Eggerthellaceae isolated from human faeces.</title>
        <authorList>
            <person name="Danylec N."/>
            <person name="Gobl A."/>
            <person name="Stoll D.A."/>
            <person name="Hetzer B."/>
            <person name="Kulling S.E."/>
            <person name="Huch M."/>
        </authorList>
    </citation>
    <scope>NUCLEOTIDE SEQUENCE [LARGE SCALE GENOMIC DNA]</scope>
    <source>
        <strain evidence="11 12">ResAG-85</strain>
    </source>
</reference>
<evidence type="ECO:0000256" key="1">
    <source>
        <dbReference type="ARBA" id="ARBA00004651"/>
    </source>
</evidence>
<evidence type="ECO:0000256" key="2">
    <source>
        <dbReference type="ARBA" id="ARBA00008017"/>
    </source>
</evidence>
<dbReference type="RefSeq" id="WP_092197951.1">
    <property type="nucleotide sequence ID" value="NZ_PPEL01000010.1"/>
</dbReference>
<dbReference type="Pfam" id="PF21088">
    <property type="entry name" value="MS_channel_1st"/>
    <property type="match status" value="1"/>
</dbReference>
<evidence type="ECO:0000259" key="10">
    <source>
        <dbReference type="Pfam" id="PF21088"/>
    </source>
</evidence>
<evidence type="ECO:0000313" key="12">
    <source>
        <dbReference type="Proteomes" id="UP000236488"/>
    </source>
</evidence>
<dbReference type="Pfam" id="PF00924">
    <property type="entry name" value="MS_channel_2nd"/>
    <property type="match status" value="1"/>
</dbReference>
<evidence type="ECO:0000256" key="6">
    <source>
        <dbReference type="ARBA" id="ARBA00023136"/>
    </source>
</evidence>
<evidence type="ECO:0000256" key="5">
    <source>
        <dbReference type="ARBA" id="ARBA00022989"/>
    </source>
</evidence>
<feature type="region of interest" description="Disordered" evidence="7">
    <location>
        <begin position="272"/>
        <end position="323"/>
    </location>
</feature>
<dbReference type="InterPro" id="IPR023408">
    <property type="entry name" value="MscS_beta-dom_sf"/>
</dbReference>
<keyword evidence="3" id="KW-1003">Cell membrane</keyword>
<keyword evidence="4 8" id="KW-0812">Transmembrane</keyword>
<keyword evidence="12" id="KW-1185">Reference proteome</keyword>
<evidence type="ECO:0000256" key="8">
    <source>
        <dbReference type="SAM" id="Phobius"/>
    </source>
</evidence>
<feature type="domain" description="Mechanosensitive ion channel MscS" evidence="9">
    <location>
        <begin position="104"/>
        <end position="165"/>
    </location>
</feature>
<dbReference type="AlphaFoldDB" id="A0A2K2U6R7"/>
<keyword evidence="6 8" id="KW-0472">Membrane</keyword>
<protein>
    <submittedName>
        <fullName evidence="11">Mechanosensitive ion channel protein MscS</fullName>
    </submittedName>
</protein>
<dbReference type="InterPro" id="IPR011014">
    <property type="entry name" value="MscS_channel_TM-2"/>
</dbReference>
<feature type="transmembrane region" description="Helical" evidence="8">
    <location>
        <begin position="16"/>
        <end position="37"/>
    </location>
</feature>
<dbReference type="InterPro" id="IPR006685">
    <property type="entry name" value="MscS_channel_2nd"/>
</dbReference>
<dbReference type="SUPFAM" id="SSF50182">
    <property type="entry name" value="Sm-like ribonucleoproteins"/>
    <property type="match status" value="1"/>
</dbReference>
<accession>A0A2K2U6R7</accession>
<feature type="domain" description="Mechanosensitive ion channel transmembrane helices 2/3" evidence="10">
    <location>
        <begin position="62"/>
        <end position="103"/>
    </location>
</feature>
<name>A0A2K2U6R7_9ACTN</name>
<dbReference type="Proteomes" id="UP000236488">
    <property type="component" value="Unassembled WGS sequence"/>
</dbReference>
<evidence type="ECO:0000259" key="9">
    <source>
        <dbReference type="Pfam" id="PF00924"/>
    </source>
</evidence>
<comment type="similarity">
    <text evidence="2">Belongs to the MscS (TC 1.A.23) family.</text>
</comment>
<feature type="compositionally biased region" description="Basic and acidic residues" evidence="7">
    <location>
        <begin position="272"/>
        <end position="289"/>
    </location>
</feature>
<evidence type="ECO:0000256" key="7">
    <source>
        <dbReference type="SAM" id="MobiDB-lite"/>
    </source>
</evidence>
<evidence type="ECO:0000256" key="3">
    <source>
        <dbReference type="ARBA" id="ARBA00022475"/>
    </source>
</evidence>
<feature type="compositionally biased region" description="Basic residues" evidence="7">
    <location>
        <begin position="290"/>
        <end position="302"/>
    </location>
</feature>
<feature type="transmembrane region" description="Helical" evidence="8">
    <location>
        <begin position="58"/>
        <end position="78"/>
    </location>
</feature>
<dbReference type="InterPro" id="IPR049142">
    <property type="entry name" value="MS_channel_1st"/>
</dbReference>
<keyword evidence="5 8" id="KW-1133">Transmembrane helix</keyword>